<dbReference type="AlphaFoldDB" id="A0A9X2ZF67"/>
<evidence type="ECO:0000256" key="1">
    <source>
        <dbReference type="ARBA" id="ARBA00001139"/>
    </source>
</evidence>
<evidence type="ECO:0000256" key="5">
    <source>
        <dbReference type="ARBA" id="ARBA00022532"/>
    </source>
</evidence>
<comment type="caution">
    <text evidence="10">The sequence shown here is derived from an EMBL/GenBank/DDBJ whole genome shotgun (WGS) entry which is preliminary data.</text>
</comment>
<dbReference type="InterPro" id="IPR006231">
    <property type="entry name" value="MQO"/>
</dbReference>
<comment type="similarity">
    <text evidence="4 9">Belongs to the MQO family.</text>
</comment>
<dbReference type="InterPro" id="IPR036188">
    <property type="entry name" value="FAD/NAD-bd_sf"/>
</dbReference>
<dbReference type="SUPFAM" id="SSF51905">
    <property type="entry name" value="FAD/NAD(P)-binding domain"/>
    <property type="match status" value="1"/>
</dbReference>
<dbReference type="NCBIfam" id="NF003608">
    <property type="entry name" value="PRK05257.2-4"/>
    <property type="match status" value="1"/>
</dbReference>
<comment type="cofactor">
    <cofactor evidence="2 9">
        <name>FAD</name>
        <dbReference type="ChEBI" id="CHEBI:57692"/>
    </cofactor>
</comment>
<dbReference type="EC" id="1.1.5.4" evidence="9"/>
<dbReference type="RefSeq" id="WP_264206784.1">
    <property type="nucleotide sequence ID" value="NZ_JAOZEW010000013.1"/>
</dbReference>
<evidence type="ECO:0000256" key="2">
    <source>
        <dbReference type="ARBA" id="ARBA00001974"/>
    </source>
</evidence>
<dbReference type="GO" id="GO:0047545">
    <property type="term" value="F:(S)-2-hydroxyglutarate dehydrogenase activity"/>
    <property type="evidence" value="ECO:0007669"/>
    <property type="project" value="TreeGrafter"/>
</dbReference>
<accession>A0A9X2ZF67</accession>
<dbReference type="NCBIfam" id="NF003603">
    <property type="entry name" value="PRK05257.1-1"/>
    <property type="match status" value="1"/>
</dbReference>
<keyword evidence="6 9" id="KW-0285">Flavoprotein</keyword>
<gene>
    <name evidence="9 10" type="primary">mqo</name>
    <name evidence="10" type="ORF">OIU83_13465</name>
</gene>
<protein>
    <recommendedName>
        <fullName evidence="9">Probable malate:quinone oxidoreductase</fullName>
        <ecNumber evidence="9">1.1.5.4</ecNumber>
    </recommendedName>
    <alternativeName>
        <fullName evidence="9">MQO</fullName>
    </alternativeName>
    <alternativeName>
        <fullName evidence="9">Malate dehydrogenase [quinone]</fullName>
    </alternativeName>
</protein>
<dbReference type="NCBIfam" id="NF003606">
    <property type="entry name" value="PRK05257.2-1"/>
    <property type="match status" value="1"/>
</dbReference>
<comment type="pathway">
    <text evidence="3 9">Carbohydrate metabolism; tricarboxylic acid cycle; oxaloacetate from (S)-malate (quinone route): step 1/1.</text>
</comment>
<dbReference type="Pfam" id="PF06039">
    <property type="entry name" value="Mqo"/>
    <property type="match status" value="1"/>
</dbReference>
<dbReference type="PANTHER" id="PTHR43104">
    <property type="entry name" value="L-2-HYDROXYGLUTARATE DEHYDROGENASE, MITOCHONDRIAL"/>
    <property type="match status" value="1"/>
</dbReference>
<keyword evidence="7 9" id="KW-0274">FAD</keyword>
<evidence type="ECO:0000256" key="3">
    <source>
        <dbReference type="ARBA" id="ARBA00005012"/>
    </source>
</evidence>
<evidence type="ECO:0000313" key="10">
    <source>
        <dbReference type="EMBL" id="MCV9928672.1"/>
    </source>
</evidence>
<keyword evidence="5 9" id="KW-0816">Tricarboxylic acid cycle</keyword>
<dbReference type="NCBIfam" id="TIGR01320">
    <property type="entry name" value="mal_quin_oxido"/>
    <property type="match status" value="1"/>
</dbReference>
<keyword evidence="11" id="KW-1185">Reference proteome</keyword>
<evidence type="ECO:0000313" key="11">
    <source>
        <dbReference type="Proteomes" id="UP001151079"/>
    </source>
</evidence>
<proteinExistence type="inferred from homology"/>
<comment type="catalytic activity">
    <reaction evidence="1 9">
        <text>(S)-malate + a quinone = a quinol + oxaloacetate</text>
        <dbReference type="Rhea" id="RHEA:46012"/>
        <dbReference type="ChEBI" id="CHEBI:15589"/>
        <dbReference type="ChEBI" id="CHEBI:16452"/>
        <dbReference type="ChEBI" id="CHEBI:24646"/>
        <dbReference type="ChEBI" id="CHEBI:132124"/>
        <dbReference type="EC" id="1.1.5.4"/>
    </reaction>
</comment>
<organism evidence="10 11">
    <name type="scientific">Flavobacterium shii</name>
    <dbReference type="NCBI Taxonomy" id="2987687"/>
    <lineage>
        <taxon>Bacteria</taxon>
        <taxon>Pseudomonadati</taxon>
        <taxon>Bacteroidota</taxon>
        <taxon>Flavobacteriia</taxon>
        <taxon>Flavobacteriales</taxon>
        <taxon>Flavobacteriaceae</taxon>
        <taxon>Flavobacterium</taxon>
    </lineage>
</organism>
<dbReference type="NCBIfam" id="NF009875">
    <property type="entry name" value="PRK13339.1"/>
    <property type="match status" value="1"/>
</dbReference>
<evidence type="ECO:0000256" key="8">
    <source>
        <dbReference type="ARBA" id="ARBA00023002"/>
    </source>
</evidence>
<evidence type="ECO:0000256" key="7">
    <source>
        <dbReference type="ARBA" id="ARBA00022827"/>
    </source>
</evidence>
<dbReference type="EMBL" id="JAOZEW010000013">
    <property type="protein sequence ID" value="MCV9928672.1"/>
    <property type="molecule type" value="Genomic_DNA"/>
</dbReference>
<reference evidence="10" key="1">
    <citation type="submission" date="2022-10" db="EMBL/GenBank/DDBJ databases">
        <title>Two novel species of Flavobacterium.</title>
        <authorList>
            <person name="Liu Q."/>
            <person name="Xin Y.-H."/>
        </authorList>
    </citation>
    <scope>NUCLEOTIDE SEQUENCE</scope>
    <source>
        <strain evidence="10">LS1R49</strain>
    </source>
</reference>
<dbReference type="PANTHER" id="PTHR43104:SF2">
    <property type="entry name" value="L-2-HYDROXYGLUTARATE DEHYDROGENASE, MITOCHONDRIAL"/>
    <property type="match status" value="1"/>
</dbReference>
<dbReference type="NCBIfam" id="NF003605">
    <property type="entry name" value="PRK05257.1-4"/>
    <property type="match status" value="1"/>
</dbReference>
<name>A0A9X2ZF67_9FLAO</name>
<evidence type="ECO:0000256" key="9">
    <source>
        <dbReference type="HAMAP-Rule" id="MF_00212"/>
    </source>
</evidence>
<dbReference type="NCBIfam" id="NF003611">
    <property type="entry name" value="PRK05257.3-2"/>
    <property type="match status" value="1"/>
</dbReference>
<dbReference type="Proteomes" id="UP001151079">
    <property type="component" value="Unassembled WGS sequence"/>
</dbReference>
<dbReference type="HAMAP" id="MF_00212">
    <property type="entry name" value="MQO"/>
    <property type="match status" value="1"/>
</dbReference>
<evidence type="ECO:0000256" key="4">
    <source>
        <dbReference type="ARBA" id="ARBA00006389"/>
    </source>
</evidence>
<evidence type="ECO:0000256" key="6">
    <source>
        <dbReference type="ARBA" id="ARBA00022630"/>
    </source>
</evidence>
<dbReference type="PROSITE" id="PS51257">
    <property type="entry name" value="PROKAR_LIPOPROTEIN"/>
    <property type="match status" value="1"/>
</dbReference>
<dbReference type="GO" id="GO:0006099">
    <property type="term" value="P:tricarboxylic acid cycle"/>
    <property type="evidence" value="ECO:0007669"/>
    <property type="project" value="UniProtKB-UniRule"/>
</dbReference>
<sequence>MKKGLICLLCALTLGSCTDKKSSESETVDVVMVGGGIMSVTLANMLKELEPKLSIVTYERLDSVGKESSAAWNNAGTGHSALCELNYTPELKDGTIDTHKAVEINESFEISKEFWSYLVGANKIGPPKTFINPTPHMSFVIGEDNVKYLKKRFLALQKEPLFTGMEFSDDQKQIGKWIPLVINGRDPSQKVAATKIDIGTDVNYGALTNELTSNLVKSGKMRLEVNHEVTNFKRNKDGTWKVYVKDLKTDETKTINAKFVFIGAGGATLPLLEKTHIPEAKGYGGFPVSGEWLVCNNPEIIAQHQAKVYGMASVGSPPMSVPHLDTRVINGKKELLFGPFAGFSSKFLKNGTWADLPASFNFYNIRPMLEAGLDNVPLTKYLVEQVVLTPEQRLASLREYFPKAKMEDWDLKIAGQRVQVIKIDNTTQRGILQFGTEVVTASDGSVAALLGASPGASTSVSIMLKVIEKCFKNELKTAVWQEKIKEMIPSYGQKLSDNIPLANEIRKNNCEKLGIVWKEIHIVAPTVAPKSNTP</sequence>
<dbReference type="GO" id="GO:0008924">
    <property type="term" value="F:L-malate dehydrogenase (quinone) activity"/>
    <property type="evidence" value="ECO:0007669"/>
    <property type="project" value="UniProtKB-UniRule"/>
</dbReference>
<keyword evidence="8 9" id="KW-0560">Oxidoreductase</keyword>